<feature type="transmembrane region" description="Helical" evidence="5">
    <location>
        <begin position="36"/>
        <end position="54"/>
    </location>
</feature>
<proteinExistence type="predicted"/>
<evidence type="ECO:0000256" key="1">
    <source>
        <dbReference type="ARBA" id="ARBA00004442"/>
    </source>
</evidence>
<dbReference type="PRINTS" id="PR01021">
    <property type="entry name" value="OMPADOMAIN"/>
</dbReference>
<name>A0A0C5VGE6_9GAMM</name>
<feature type="transmembrane region" description="Helical" evidence="5">
    <location>
        <begin position="61"/>
        <end position="80"/>
    </location>
</feature>
<reference evidence="7 8" key="1">
    <citation type="submission" date="2014-01" db="EMBL/GenBank/DDBJ databases">
        <title>Full genme sequencing of cellulolytic bacterium Gynuella sunshinyii YC6258T gen. nov., sp. nov.</title>
        <authorList>
            <person name="Khan H."/>
            <person name="Chung E.J."/>
            <person name="Chung Y.R."/>
        </authorList>
    </citation>
    <scope>NUCLEOTIDE SEQUENCE [LARGE SCALE GENOMIC DNA]</scope>
    <source>
        <strain evidence="7 8">YC6258</strain>
    </source>
</reference>
<dbReference type="STRING" id="1445510.YC6258_00438"/>
<dbReference type="CDD" id="cd07185">
    <property type="entry name" value="OmpA_C-like"/>
    <property type="match status" value="1"/>
</dbReference>
<dbReference type="EMBL" id="CP007142">
    <property type="protein sequence ID" value="AJQ92488.1"/>
    <property type="molecule type" value="Genomic_DNA"/>
</dbReference>
<dbReference type="InterPro" id="IPR006664">
    <property type="entry name" value="OMP_bac"/>
</dbReference>
<dbReference type="Gene3D" id="3.30.1330.60">
    <property type="entry name" value="OmpA-like domain"/>
    <property type="match status" value="1"/>
</dbReference>
<dbReference type="OrthoDB" id="9782229at2"/>
<dbReference type="SUPFAM" id="SSF103088">
    <property type="entry name" value="OmpA-like"/>
    <property type="match status" value="1"/>
</dbReference>
<gene>
    <name evidence="7" type="ORF">YC6258_00438</name>
</gene>
<evidence type="ECO:0000256" key="2">
    <source>
        <dbReference type="ARBA" id="ARBA00023136"/>
    </source>
</evidence>
<dbReference type="PANTHER" id="PTHR30329:SF21">
    <property type="entry name" value="LIPOPROTEIN YIAD-RELATED"/>
    <property type="match status" value="1"/>
</dbReference>
<dbReference type="Pfam" id="PF13488">
    <property type="entry name" value="Gly-zipper_Omp"/>
    <property type="match status" value="1"/>
</dbReference>
<evidence type="ECO:0000313" key="8">
    <source>
        <dbReference type="Proteomes" id="UP000032266"/>
    </source>
</evidence>
<feature type="domain" description="OmpA-like" evidence="6">
    <location>
        <begin position="102"/>
        <end position="219"/>
    </location>
</feature>
<dbReference type="KEGG" id="gsn:YC6258_00438"/>
<dbReference type="RefSeq" id="WP_044615537.1">
    <property type="nucleotide sequence ID" value="NZ_CP007142.1"/>
</dbReference>
<evidence type="ECO:0000259" key="6">
    <source>
        <dbReference type="PROSITE" id="PS51123"/>
    </source>
</evidence>
<dbReference type="PROSITE" id="PS01068">
    <property type="entry name" value="OMPA_1"/>
    <property type="match status" value="1"/>
</dbReference>
<evidence type="ECO:0000256" key="5">
    <source>
        <dbReference type="SAM" id="Phobius"/>
    </source>
</evidence>
<comment type="subcellular location">
    <subcellularLocation>
        <location evidence="1">Cell outer membrane</location>
    </subcellularLocation>
</comment>
<dbReference type="PANTHER" id="PTHR30329">
    <property type="entry name" value="STATOR ELEMENT OF FLAGELLAR MOTOR COMPLEX"/>
    <property type="match status" value="1"/>
</dbReference>
<accession>A0A0C5VGE6</accession>
<dbReference type="Pfam" id="PF00691">
    <property type="entry name" value="OmpA"/>
    <property type="match status" value="1"/>
</dbReference>
<keyword evidence="3" id="KW-0998">Cell outer membrane</keyword>
<dbReference type="PRINTS" id="PR01023">
    <property type="entry name" value="NAFLGMOTY"/>
</dbReference>
<evidence type="ECO:0000313" key="7">
    <source>
        <dbReference type="EMBL" id="AJQ92488.1"/>
    </source>
</evidence>
<dbReference type="InterPro" id="IPR006665">
    <property type="entry name" value="OmpA-like"/>
</dbReference>
<evidence type="ECO:0000256" key="3">
    <source>
        <dbReference type="ARBA" id="ARBA00023237"/>
    </source>
</evidence>
<dbReference type="InterPro" id="IPR039567">
    <property type="entry name" value="Gly-zipper"/>
</dbReference>
<keyword evidence="8" id="KW-1185">Reference proteome</keyword>
<dbReference type="PROSITE" id="PS51123">
    <property type="entry name" value="OMPA_2"/>
    <property type="match status" value="1"/>
</dbReference>
<protein>
    <submittedName>
        <fullName evidence="7">Outer membrane protein and related peptidoglycan-associated (Lipo)protein</fullName>
    </submittedName>
</protein>
<keyword evidence="5" id="KW-0812">Transmembrane</keyword>
<dbReference type="Proteomes" id="UP000032266">
    <property type="component" value="Chromosome"/>
</dbReference>
<dbReference type="InterPro" id="IPR006690">
    <property type="entry name" value="OMPA-like_CS"/>
</dbReference>
<evidence type="ECO:0000256" key="4">
    <source>
        <dbReference type="PROSITE-ProRule" id="PRU00473"/>
    </source>
</evidence>
<dbReference type="PROSITE" id="PS51257">
    <property type="entry name" value="PROKAR_LIPOPROTEIN"/>
    <property type="match status" value="1"/>
</dbReference>
<dbReference type="InterPro" id="IPR050330">
    <property type="entry name" value="Bact_OuterMem_StrucFunc"/>
</dbReference>
<keyword evidence="5" id="KW-1133">Transmembrane helix</keyword>
<dbReference type="GO" id="GO:0009279">
    <property type="term" value="C:cell outer membrane"/>
    <property type="evidence" value="ECO:0007669"/>
    <property type="project" value="UniProtKB-SubCell"/>
</dbReference>
<dbReference type="PATRIC" id="fig|1445510.3.peg.425"/>
<dbReference type="AlphaFoldDB" id="A0A0C5VGE6"/>
<sequence>MKKSSVVIGVMIACMGLTSCVTYDPMTGEKELNKTTQGGIAGAALGGILGAAVSKEDRMKGALIGAGIGGLAGGSVGYYMDRQENKLRQKMAGTGVTVTRDGDNIILNMPGNITFPTGLAELNPDFTRTLDGVATVLEEYESTLITIDGYTDSVGSESYNQTLSEKRAMSVATYLAGKGIQTARLAARGFGESNPVATNATAEGRAQNRRVELTLEPITK</sequence>
<organism evidence="7 8">
    <name type="scientific">Gynuella sunshinyii YC6258</name>
    <dbReference type="NCBI Taxonomy" id="1445510"/>
    <lineage>
        <taxon>Bacteria</taxon>
        <taxon>Pseudomonadati</taxon>
        <taxon>Pseudomonadota</taxon>
        <taxon>Gammaproteobacteria</taxon>
        <taxon>Oceanospirillales</taxon>
        <taxon>Saccharospirillaceae</taxon>
        <taxon>Gynuella</taxon>
    </lineage>
</organism>
<dbReference type="HOGENOM" id="CLU_016890_6_2_6"/>
<dbReference type="InterPro" id="IPR036737">
    <property type="entry name" value="OmpA-like_sf"/>
</dbReference>
<keyword evidence="2 4" id="KW-0472">Membrane</keyword>